<dbReference type="Pfam" id="PF01979">
    <property type="entry name" value="Amidohydro_1"/>
    <property type="match status" value="1"/>
</dbReference>
<dbReference type="SUPFAM" id="SSF51338">
    <property type="entry name" value="Composite domain of metallo-dependent hydrolases"/>
    <property type="match status" value="2"/>
</dbReference>
<dbReference type="PANTHER" id="PTHR43135:SF3">
    <property type="entry name" value="ALPHA-D-RIBOSE 1-METHYLPHOSPHONATE 5-TRIPHOSPHATE DIPHOSPHATASE"/>
    <property type="match status" value="1"/>
</dbReference>
<dbReference type="PANTHER" id="PTHR43135">
    <property type="entry name" value="ALPHA-D-RIBOSE 1-METHYLPHOSPHONATE 5-TRIPHOSPHATE DIPHOSPHATASE"/>
    <property type="match status" value="1"/>
</dbReference>
<evidence type="ECO:0000313" key="2">
    <source>
        <dbReference type="EMBL" id="GAA5129053.1"/>
    </source>
</evidence>
<evidence type="ECO:0000313" key="3">
    <source>
        <dbReference type="Proteomes" id="UP001500804"/>
    </source>
</evidence>
<dbReference type="InterPro" id="IPR006680">
    <property type="entry name" value="Amidohydro-rel"/>
</dbReference>
<organism evidence="2 3">
    <name type="scientific">Pseudonocardia adelaidensis</name>
    <dbReference type="NCBI Taxonomy" id="648754"/>
    <lineage>
        <taxon>Bacteria</taxon>
        <taxon>Bacillati</taxon>
        <taxon>Actinomycetota</taxon>
        <taxon>Actinomycetes</taxon>
        <taxon>Pseudonocardiales</taxon>
        <taxon>Pseudonocardiaceae</taxon>
        <taxon>Pseudonocardia</taxon>
    </lineage>
</organism>
<dbReference type="InterPro" id="IPR057744">
    <property type="entry name" value="OTAase-like"/>
</dbReference>
<comment type="caution">
    <text evidence="2">The sequence shown here is derived from an EMBL/GenBank/DDBJ whole genome shotgun (WGS) entry which is preliminary data.</text>
</comment>
<dbReference type="CDD" id="cd01299">
    <property type="entry name" value="Met_dep_hydrolase_A"/>
    <property type="match status" value="1"/>
</dbReference>
<dbReference type="InterPro" id="IPR011059">
    <property type="entry name" value="Metal-dep_hydrolase_composite"/>
</dbReference>
<sequence>MLVLVAIRADRLVPDSAAEPIADGAVVVDGDTIVAVGPWGDVAGATGDGEVLDLGDVTLMPGMVDCHVHLTMDPAAGHTSAAPTLTDADAERLMAANASRLLDAGVTTACDLGAPGVVATTVRDRIARGEVEGPRLLVANAPITVPGGHAHAMGGEASGVDEVRAMVRRRAAEGADLIKVMTTGGFMTAGSRPWEARYSLDELVAVVETAHELGMRVTTHALGVEGIERAVAAGVDTIEHCGWVTRDGSRFDERIARAIADKGVGVSPTMNSACLAQDYFCPWDERDHVVDNLRAMHRAGIRLVAGTDAGIGLVHFERYADGLSVFADAGMSPREILAAATSLAAEVCRVADRTGRLAPGLAADVVAVDGDPTADHRALARPVFVMARGRRHTMAPIPALGERAAEARRIQQTLRAGAERTS</sequence>
<evidence type="ECO:0000259" key="1">
    <source>
        <dbReference type="Pfam" id="PF01979"/>
    </source>
</evidence>
<dbReference type="Gene3D" id="3.20.20.140">
    <property type="entry name" value="Metal-dependent hydrolases"/>
    <property type="match status" value="1"/>
</dbReference>
<reference evidence="3" key="1">
    <citation type="journal article" date="2019" name="Int. J. Syst. Evol. Microbiol.">
        <title>The Global Catalogue of Microorganisms (GCM) 10K type strain sequencing project: providing services to taxonomists for standard genome sequencing and annotation.</title>
        <authorList>
            <consortium name="The Broad Institute Genomics Platform"/>
            <consortium name="The Broad Institute Genome Sequencing Center for Infectious Disease"/>
            <person name="Wu L."/>
            <person name="Ma J."/>
        </authorList>
    </citation>
    <scope>NUCLEOTIDE SEQUENCE [LARGE SCALE GENOMIC DNA]</scope>
    <source>
        <strain evidence="3">JCM 18302</strain>
    </source>
</reference>
<dbReference type="Gene3D" id="2.30.40.10">
    <property type="entry name" value="Urease, subunit C, domain 1"/>
    <property type="match status" value="1"/>
</dbReference>
<gene>
    <name evidence="2" type="ORF">GCM10023320_49050</name>
</gene>
<protein>
    <submittedName>
        <fullName evidence="2">Amidohydrolase family protein</fullName>
    </submittedName>
</protein>
<dbReference type="InterPro" id="IPR032466">
    <property type="entry name" value="Metal_Hydrolase"/>
</dbReference>
<dbReference type="Proteomes" id="UP001500804">
    <property type="component" value="Unassembled WGS sequence"/>
</dbReference>
<keyword evidence="3" id="KW-1185">Reference proteome</keyword>
<proteinExistence type="predicted"/>
<dbReference type="InterPro" id="IPR051781">
    <property type="entry name" value="Metallo-dep_Hydrolase"/>
</dbReference>
<dbReference type="SUPFAM" id="SSF51556">
    <property type="entry name" value="Metallo-dependent hydrolases"/>
    <property type="match status" value="1"/>
</dbReference>
<accession>A0ABP9NS47</accession>
<name>A0ABP9NS47_9PSEU</name>
<dbReference type="EMBL" id="BAABJO010000019">
    <property type="protein sequence ID" value="GAA5129053.1"/>
    <property type="molecule type" value="Genomic_DNA"/>
</dbReference>
<feature type="domain" description="Amidohydrolase-related" evidence="1">
    <location>
        <begin position="58"/>
        <end position="389"/>
    </location>
</feature>